<sequence>MTSPQSGVPLAAIVDAAVDPRDCESAVRTDADGALVTFTGTVRDHHDDRPVTALRYEAHPRAAEFLDRVCARYRSGEIRVAAQHRVGDLAIGEIAVVVAVAAPHRAEAFSVCAAVIDEIKATVPIWKFETYADGRSEWQTPTC</sequence>
<keyword evidence="2" id="KW-1185">Reference proteome</keyword>
<proteinExistence type="predicted"/>
<reference evidence="2" key="1">
    <citation type="submission" date="2019-06" db="EMBL/GenBank/DDBJ databases">
        <title>Gordonia isolated from sludge of a wastewater treatment plant.</title>
        <authorList>
            <person name="Tamura T."/>
            <person name="Aoyama K."/>
            <person name="Kang Y."/>
            <person name="Saito S."/>
            <person name="Akiyama N."/>
            <person name="Yazawa K."/>
            <person name="Gonoi T."/>
            <person name="Mikami Y."/>
        </authorList>
    </citation>
    <scope>NUCLEOTIDE SEQUENCE [LARGE SCALE GENOMIC DNA]</scope>
    <source>
        <strain evidence="2">NBRC 107697</strain>
    </source>
</reference>
<dbReference type="InterPro" id="IPR003448">
    <property type="entry name" value="Mopterin_biosynth_MoaE"/>
</dbReference>
<dbReference type="RefSeq" id="WP_161926830.1">
    <property type="nucleotide sequence ID" value="NZ_BJOU01000001.1"/>
</dbReference>
<organism evidence="1 2">
    <name type="scientific">Gordonia crocea</name>
    <dbReference type="NCBI Taxonomy" id="589162"/>
    <lineage>
        <taxon>Bacteria</taxon>
        <taxon>Bacillati</taxon>
        <taxon>Actinomycetota</taxon>
        <taxon>Actinomycetes</taxon>
        <taxon>Mycobacteriales</taxon>
        <taxon>Gordoniaceae</taxon>
        <taxon>Gordonia</taxon>
    </lineage>
</organism>
<evidence type="ECO:0000313" key="1">
    <source>
        <dbReference type="EMBL" id="GED97520.1"/>
    </source>
</evidence>
<comment type="caution">
    <text evidence="1">The sequence shown here is derived from an EMBL/GenBank/DDBJ whole genome shotgun (WGS) entry which is preliminary data.</text>
</comment>
<name>A0A7I9UXI1_9ACTN</name>
<accession>A0A7I9UXI1</accession>
<dbReference type="PANTHER" id="PTHR23404">
    <property type="entry name" value="MOLYBDOPTERIN SYNTHASE RELATED"/>
    <property type="match status" value="1"/>
</dbReference>
<dbReference type="CDD" id="cd00756">
    <property type="entry name" value="MoaE"/>
    <property type="match status" value="1"/>
</dbReference>
<dbReference type="GO" id="GO:0006777">
    <property type="term" value="P:Mo-molybdopterin cofactor biosynthetic process"/>
    <property type="evidence" value="ECO:0007669"/>
    <property type="project" value="InterPro"/>
</dbReference>
<dbReference type="AlphaFoldDB" id="A0A7I9UXI1"/>
<dbReference type="Proteomes" id="UP000444980">
    <property type="component" value="Unassembled WGS sequence"/>
</dbReference>
<dbReference type="Pfam" id="PF02391">
    <property type="entry name" value="MoaE"/>
    <property type="match status" value="1"/>
</dbReference>
<dbReference type="Gene3D" id="3.90.1170.40">
    <property type="entry name" value="Molybdopterin biosynthesis MoaE subunit"/>
    <property type="match status" value="1"/>
</dbReference>
<dbReference type="SUPFAM" id="SSF54690">
    <property type="entry name" value="Molybdopterin synthase subunit MoaE"/>
    <property type="match status" value="1"/>
</dbReference>
<dbReference type="InterPro" id="IPR036563">
    <property type="entry name" value="MoaE_sf"/>
</dbReference>
<dbReference type="EMBL" id="BJOU01000001">
    <property type="protein sequence ID" value="GED97520.1"/>
    <property type="molecule type" value="Genomic_DNA"/>
</dbReference>
<dbReference type="OrthoDB" id="9794429at2"/>
<gene>
    <name evidence="1" type="ORF">nbrc107697_15590</name>
</gene>
<protein>
    <submittedName>
        <fullName evidence="1">Molybdopterin converting factor</fullName>
    </submittedName>
</protein>
<evidence type="ECO:0000313" key="2">
    <source>
        <dbReference type="Proteomes" id="UP000444980"/>
    </source>
</evidence>